<dbReference type="Proteomes" id="UP001234297">
    <property type="component" value="Chromosome 4"/>
</dbReference>
<evidence type="ECO:0000313" key="2">
    <source>
        <dbReference type="Proteomes" id="UP001234297"/>
    </source>
</evidence>
<proteinExistence type="predicted"/>
<gene>
    <name evidence="1" type="ORF">MRB53_014860</name>
</gene>
<reference evidence="1 2" key="1">
    <citation type="journal article" date="2022" name="Hortic Res">
        <title>A haplotype resolved chromosomal level avocado genome allows analysis of novel avocado genes.</title>
        <authorList>
            <person name="Nath O."/>
            <person name="Fletcher S.J."/>
            <person name="Hayward A."/>
            <person name="Shaw L.M."/>
            <person name="Masouleh A.K."/>
            <person name="Furtado A."/>
            <person name="Henry R.J."/>
            <person name="Mitter N."/>
        </authorList>
    </citation>
    <scope>NUCLEOTIDE SEQUENCE [LARGE SCALE GENOMIC DNA]</scope>
    <source>
        <strain evidence="2">cv. Hass</strain>
    </source>
</reference>
<dbReference type="EMBL" id="CM056812">
    <property type="protein sequence ID" value="KAJ8618674.1"/>
    <property type="molecule type" value="Genomic_DNA"/>
</dbReference>
<comment type="caution">
    <text evidence="1">The sequence shown here is derived from an EMBL/GenBank/DDBJ whole genome shotgun (WGS) entry which is preliminary data.</text>
</comment>
<protein>
    <submittedName>
        <fullName evidence="1">Uncharacterized protein</fullName>
    </submittedName>
</protein>
<sequence length="111" mass="12440">MAKDTHTFPAKAARNINPLKRENGLANEINMLMMGNPSPTPTSLPPPPSFADAEKENQLGLSLLLSPKSFKPIVKREEARQSSERTKLRQMQEKLKQMTIEKEKAEALLKS</sequence>
<accession>A0ACC2KCJ5</accession>
<keyword evidence="2" id="KW-1185">Reference proteome</keyword>
<evidence type="ECO:0000313" key="1">
    <source>
        <dbReference type="EMBL" id="KAJ8618674.1"/>
    </source>
</evidence>
<organism evidence="1 2">
    <name type="scientific">Persea americana</name>
    <name type="common">Avocado</name>
    <dbReference type="NCBI Taxonomy" id="3435"/>
    <lineage>
        <taxon>Eukaryota</taxon>
        <taxon>Viridiplantae</taxon>
        <taxon>Streptophyta</taxon>
        <taxon>Embryophyta</taxon>
        <taxon>Tracheophyta</taxon>
        <taxon>Spermatophyta</taxon>
        <taxon>Magnoliopsida</taxon>
        <taxon>Magnoliidae</taxon>
        <taxon>Laurales</taxon>
        <taxon>Lauraceae</taxon>
        <taxon>Persea</taxon>
    </lineage>
</organism>
<name>A0ACC2KCJ5_PERAE</name>